<accession>A0A0P1ILD0</accession>
<keyword evidence="3" id="KW-1185">Reference proteome</keyword>
<gene>
    <name evidence="2" type="ORF">TA5114_00087</name>
</gene>
<dbReference type="AlphaFoldDB" id="A0A0P1ILD0"/>
<dbReference type="InterPro" id="IPR000086">
    <property type="entry name" value="NUDIX_hydrolase_dom"/>
</dbReference>
<dbReference type="SUPFAM" id="SSF55811">
    <property type="entry name" value="Nudix"/>
    <property type="match status" value="1"/>
</dbReference>
<evidence type="ECO:0000313" key="3">
    <source>
        <dbReference type="Proteomes" id="UP000051184"/>
    </source>
</evidence>
<sequence>MGEVPSIAFRSGEGIRFHGAKVAVFVGSKLVTLLRDEKPDIPWPGAWDLPGGGREGAESGWDCAARECFEEVSLKLSPNDAIWAKCYESKGLNFWFFVARVDANRQEELVLGSEGQSIRLMAVDDFLCDADAVPHFQKRLADWISGLAAEPEPS</sequence>
<feature type="domain" description="Nudix hydrolase" evidence="1">
    <location>
        <begin position="15"/>
        <end position="146"/>
    </location>
</feature>
<dbReference type="Gene3D" id="3.90.79.10">
    <property type="entry name" value="Nucleoside Triphosphate Pyrophosphohydrolase"/>
    <property type="match status" value="1"/>
</dbReference>
<dbReference type="Proteomes" id="UP000051184">
    <property type="component" value="Unassembled WGS sequence"/>
</dbReference>
<dbReference type="PROSITE" id="PS51462">
    <property type="entry name" value="NUDIX"/>
    <property type="match status" value="1"/>
</dbReference>
<organism evidence="2 3">
    <name type="scientific">Cognatishimia activa</name>
    <dbReference type="NCBI Taxonomy" id="1715691"/>
    <lineage>
        <taxon>Bacteria</taxon>
        <taxon>Pseudomonadati</taxon>
        <taxon>Pseudomonadota</taxon>
        <taxon>Alphaproteobacteria</taxon>
        <taxon>Rhodobacterales</taxon>
        <taxon>Paracoccaceae</taxon>
        <taxon>Cognatishimia</taxon>
    </lineage>
</organism>
<dbReference type="GO" id="GO:0003824">
    <property type="term" value="F:catalytic activity"/>
    <property type="evidence" value="ECO:0007669"/>
    <property type="project" value="UniProtKB-ARBA"/>
</dbReference>
<name>A0A0P1ILD0_9RHOB</name>
<evidence type="ECO:0000313" key="2">
    <source>
        <dbReference type="EMBL" id="CUK24305.1"/>
    </source>
</evidence>
<reference evidence="3" key="1">
    <citation type="submission" date="2015-09" db="EMBL/GenBank/DDBJ databases">
        <authorList>
            <person name="Rodrigo-Torres Lidia"/>
            <person name="Arahal R.David."/>
        </authorList>
    </citation>
    <scope>NUCLEOTIDE SEQUENCE [LARGE SCALE GENOMIC DNA]</scope>
    <source>
        <strain evidence="3">CECT 5114</strain>
    </source>
</reference>
<evidence type="ECO:0000259" key="1">
    <source>
        <dbReference type="PROSITE" id="PS51462"/>
    </source>
</evidence>
<dbReference type="EMBL" id="CYUE01000002">
    <property type="protein sequence ID" value="CUK24305.1"/>
    <property type="molecule type" value="Genomic_DNA"/>
</dbReference>
<dbReference type="Pfam" id="PF00293">
    <property type="entry name" value="NUDIX"/>
    <property type="match status" value="1"/>
</dbReference>
<dbReference type="InterPro" id="IPR015797">
    <property type="entry name" value="NUDIX_hydrolase-like_dom_sf"/>
</dbReference>
<dbReference type="STRING" id="1715691.TA5113_00712"/>
<proteinExistence type="predicted"/>
<protein>
    <submittedName>
        <fullName evidence="2">NUDIX domain protein</fullName>
    </submittedName>
</protein>
<dbReference type="OrthoDB" id="289720at2"/>